<dbReference type="PRINTS" id="PR00722">
    <property type="entry name" value="CHYMOTRYPSIN"/>
</dbReference>
<proteinExistence type="inferred from homology"/>
<dbReference type="Gene3D" id="2.40.10.10">
    <property type="entry name" value="Trypsin-like serine proteases"/>
    <property type="match status" value="2"/>
</dbReference>
<dbReference type="InterPro" id="IPR018114">
    <property type="entry name" value="TRYPSIN_HIS"/>
</dbReference>
<dbReference type="InterPro" id="IPR001254">
    <property type="entry name" value="Trypsin_dom"/>
</dbReference>
<dbReference type="InterPro" id="IPR001314">
    <property type="entry name" value="Peptidase_S1A"/>
</dbReference>
<dbReference type="InterPro" id="IPR043504">
    <property type="entry name" value="Peptidase_S1_PA_chymotrypsin"/>
</dbReference>
<dbReference type="OrthoDB" id="9425590at2759"/>
<evidence type="ECO:0000313" key="5">
    <source>
        <dbReference type="Proteomes" id="UP000770661"/>
    </source>
</evidence>
<dbReference type="Proteomes" id="UP000770661">
    <property type="component" value="Unassembled WGS sequence"/>
</dbReference>
<accession>A0A8J4YN86</accession>
<feature type="domain" description="Peptidase S1" evidence="3">
    <location>
        <begin position="26"/>
        <end position="231"/>
    </location>
</feature>
<comment type="caution">
    <text evidence="4">The sequence shown here is derived from an EMBL/GenBank/DDBJ whole genome shotgun (WGS) entry which is preliminary data.</text>
</comment>
<dbReference type="PROSITE" id="PS50240">
    <property type="entry name" value="TRYPSIN_DOM"/>
    <property type="match status" value="1"/>
</dbReference>
<dbReference type="InterPro" id="IPR051487">
    <property type="entry name" value="Ser/Thr_Proteases_Immune/Dev"/>
</dbReference>
<comment type="similarity">
    <text evidence="2">Belongs to the peptidase S1 family. CLIP subfamily.</text>
</comment>
<gene>
    <name evidence="4" type="primary">CTRB</name>
    <name evidence="4" type="ORF">GWK47_035508</name>
</gene>
<dbReference type="InterPro" id="IPR009003">
    <property type="entry name" value="Peptidase_S1_PA"/>
</dbReference>
<dbReference type="SMART" id="SM00020">
    <property type="entry name" value="Tryp_SPc"/>
    <property type="match status" value="1"/>
</dbReference>
<sequence>MSKAPAKVTAQRFTLNGTVTDEGERIINGNEASPGEYPYMVFITDAENLLACGGSIIKRRWVLTAAHCMAAFEGVIIHEDYVRLQDGNDIALIELDVSLNYEMLHSVQPLCLGKAEDLIIGKDAVHTGWGLLAANSPPLPNALFEVTLTLQQVAICDAFTDIPSDPQMVVCTINIDKSNCQGDSGGPLVRQLCDGRWAQVGIASYGESGCSQPRIFTNVIFYRSWIDGNTGSAIAC</sequence>
<dbReference type="SUPFAM" id="SSF50494">
    <property type="entry name" value="Trypsin-like serine proteases"/>
    <property type="match status" value="1"/>
</dbReference>
<dbReference type="Pfam" id="PF00089">
    <property type="entry name" value="Trypsin"/>
    <property type="match status" value="2"/>
</dbReference>
<dbReference type="PROSITE" id="PS00134">
    <property type="entry name" value="TRYPSIN_HIS"/>
    <property type="match status" value="1"/>
</dbReference>
<name>A0A8J4YN86_CHIOP</name>
<reference evidence="4" key="1">
    <citation type="submission" date="2020-07" db="EMBL/GenBank/DDBJ databases">
        <title>The High-quality genome of the commercially important snow crab, Chionoecetes opilio.</title>
        <authorList>
            <person name="Jeong J.-H."/>
            <person name="Ryu S."/>
        </authorList>
    </citation>
    <scope>NUCLEOTIDE SEQUENCE</scope>
    <source>
        <strain evidence="4">MADBK_172401_WGS</strain>
        <tissue evidence="4">Digestive gland</tissue>
    </source>
</reference>
<keyword evidence="1" id="KW-1015">Disulfide bond</keyword>
<dbReference type="AlphaFoldDB" id="A0A8J4YN86"/>
<dbReference type="EMBL" id="JACEEZ010003809">
    <property type="protein sequence ID" value="KAG0727016.1"/>
    <property type="molecule type" value="Genomic_DNA"/>
</dbReference>
<evidence type="ECO:0000259" key="3">
    <source>
        <dbReference type="PROSITE" id="PS50240"/>
    </source>
</evidence>
<evidence type="ECO:0000256" key="1">
    <source>
        <dbReference type="ARBA" id="ARBA00023157"/>
    </source>
</evidence>
<dbReference type="CDD" id="cd00190">
    <property type="entry name" value="Tryp_SPc"/>
    <property type="match status" value="1"/>
</dbReference>
<protein>
    <submittedName>
        <fullName evidence="4">Chymotrypsin B</fullName>
    </submittedName>
</protein>
<keyword evidence="5" id="KW-1185">Reference proteome</keyword>
<dbReference type="GO" id="GO:0006508">
    <property type="term" value="P:proteolysis"/>
    <property type="evidence" value="ECO:0007669"/>
    <property type="project" value="InterPro"/>
</dbReference>
<evidence type="ECO:0000313" key="4">
    <source>
        <dbReference type="EMBL" id="KAG0727016.1"/>
    </source>
</evidence>
<dbReference type="PANTHER" id="PTHR24256">
    <property type="entry name" value="TRYPTASE-RELATED"/>
    <property type="match status" value="1"/>
</dbReference>
<evidence type="ECO:0000256" key="2">
    <source>
        <dbReference type="ARBA" id="ARBA00024195"/>
    </source>
</evidence>
<dbReference type="GO" id="GO:0004252">
    <property type="term" value="F:serine-type endopeptidase activity"/>
    <property type="evidence" value="ECO:0007669"/>
    <property type="project" value="InterPro"/>
</dbReference>
<organism evidence="4 5">
    <name type="scientific">Chionoecetes opilio</name>
    <name type="common">Atlantic snow crab</name>
    <name type="synonym">Cancer opilio</name>
    <dbReference type="NCBI Taxonomy" id="41210"/>
    <lineage>
        <taxon>Eukaryota</taxon>
        <taxon>Metazoa</taxon>
        <taxon>Ecdysozoa</taxon>
        <taxon>Arthropoda</taxon>
        <taxon>Crustacea</taxon>
        <taxon>Multicrustacea</taxon>
        <taxon>Malacostraca</taxon>
        <taxon>Eumalacostraca</taxon>
        <taxon>Eucarida</taxon>
        <taxon>Decapoda</taxon>
        <taxon>Pleocyemata</taxon>
        <taxon>Brachyura</taxon>
        <taxon>Eubrachyura</taxon>
        <taxon>Majoidea</taxon>
        <taxon>Majidae</taxon>
        <taxon>Chionoecetes</taxon>
    </lineage>
</organism>